<proteinExistence type="predicted"/>
<protein>
    <recommendedName>
        <fullName evidence="4">N-acetylmuramoyl-L-alanine amidase</fullName>
    </recommendedName>
</protein>
<sequence>MLASGWLFFFLILADIPPPILTAQAPESIIILDPGHGGKDRGGLGPNGFSKSNI</sequence>
<dbReference type="EMBL" id="LBXD01000044">
    <property type="protein sequence ID" value="KKR22268.1"/>
    <property type="molecule type" value="Genomic_DNA"/>
</dbReference>
<feature type="region of interest" description="Disordered" evidence="1">
    <location>
        <begin position="34"/>
        <end position="54"/>
    </location>
</feature>
<accession>A0A0G0P2S2</accession>
<dbReference type="AlphaFoldDB" id="A0A0G0P2S2"/>
<evidence type="ECO:0000313" key="2">
    <source>
        <dbReference type="EMBL" id="KKR22268.1"/>
    </source>
</evidence>
<organism evidence="2 3">
    <name type="scientific">Candidatus Yanofskybacteria bacterium GW2011_GWD2_39_48</name>
    <dbReference type="NCBI Taxonomy" id="1619031"/>
    <lineage>
        <taxon>Bacteria</taxon>
        <taxon>Candidatus Yanofskyibacteriota</taxon>
    </lineage>
</organism>
<evidence type="ECO:0000256" key="1">
    <source>
        <dbReference type="SAM" id="MobiDB-lite"/>
    </source>
</evidence>
<feature type="non-terminal residue" evidence="2">
    <location>
        <position position="54"/>
    </location>
</feature>
<reference evidence="2 3" key="1">
    <citation type="journal article" date="2015" name="Nature">
        <title>rRNA introns, odd ribosomes, and small enigmatic genomes across a large radiation of phyla.</title>
        <authorList>
            <person name="Brown C.T."/>
            <person name="Hug L.A."/>
            <person name="Thomas B.C."/>
            <person name="Sharon I."/>
            <person name="Castelle C.J."/>
            <person name="Singh A."/>
            <person name="Wilkins M.J."/>
            <person name="Williams K.H."/>
            <person name="Banfield J.F."/>
        </authorList>
    </citation>
    <scope>NUCLEOTIDE SEQUENCE [LARGE SCALE GENOMIC DNA]</scope>
</reference>
<gene>
    <name evidence="2" type="ORF">UT53_C0044G0001</name>
</gene>
<evidence type="ECO:0000313" key="3">
    <source>
        <dbReference type="Proteomes" id="UP000034764"/>
    </source>
</evidence>
<comment type="caution">
    <text evidence="2">The sequence shown here is derived from an EMBL/GenBank/DDBJ whole genome shotgun (WGS) entry which is preliminary data.</text>
</comment>
<name>A0A0G0P2S2_9BACT</name>
<dbReference type="Proteomes" id="UP000034764">
    <property type="component" value="Unassembled WGS sequence"/>
</dbReference>
<evidence type="ECO:0008006" key="4">
    <source>
        <dbReference type="Google" id="ProtNLM"/>
    </source>
</evidence>